<dbReference type="Gene3D" id="2.60.120.260">
    <property type="entry name" value="Galactose-binding domain-like"/>
    <property type="match status" value="1"/>
</dbReference>
<sequence>VTSDWSMQKGTGCTEGHTGTSAAAPLAAGMVALMLQVRPCLTWRDVQHIITFTATQVWELVPFLVSYQSSVIKEDTSILTHSDVLVRTWNADLKPSGMQTLEHVAVTVTISHPCRGNLEIVLSCPSGLSSVIGSRRPIDRYPSRDRQPLHLQQPEGKCSFQSHILTPTEG</sequence>
<dbReference type="SUPFAM" id="SSF52743">
    <property type="entry name" value="Subtilisin-like"/>
    <property type="match status" value="1"/>
</dbReference>
<dbReference type="Gene3D" id="3.40.50.200">
    <property type="entry name" value="Peptidase S8/S53 domain"/>
    <property type="match status" value="1"/>
</dbReference>
<name>A0ABV0PAP5_9TELE</name>
<dbReference type="EMBL" id="JAHRIO010070045">
    <property type="protein sequence ID" value="MEQ2180544.1"/>
    <property type="molecule type" value="Genomic_DNA"/>
</dbReference>
<evidence type="ECO:0000256" key="2">
    <source>
        <dbReference type="ARBA" id="ARBA00022685"/>
    </source>
</evidence>
<reference evidence="7 8" key="1">
    <citation type="submission" date="2021-06" db="EMBL/GenBank/DDBJ databases">
        <authorList>
            <person name="Palmer J.M."/>
        </authorList>
    </citation>
    <scope>NUCLEOTIDE SEQUENCE [LARGE SCALE GENOMIC DNA]</scope>
    <source>
        <strain evidence="7 8">GA_2019</strain>
        <tissue evidence="7">Muscle</tissue>
    </source>
</reference>
<dbReference type="PROSITE" id="PS51892">
    <property type="entry name" value="SUBTILASE"/>
    <property type="match status" value="1"/>
</dbReference>
<keyword evidence="3" id="KW-0378">Hydrolase</keyword>
<dbReference type="PANTHER" id="PTHR42884:SF28">
    <property type="entry name" value="PROPROTEIN CONVERTASE SUBTILISIN_KEXIN TYPE 7"/>
    <property type="match status" value="1"/>
</dbReference>
<proteinExistence type="inferred from homology"/>
<evidence type="ECO:0000256" key="4">
    <source>
        <dbReference type="ARBA" id="ARBA00022825"/>
    </source>
</evidence>
<keyword evidence="1" id="KW-0645">Protease</keyword>
<protein>
    <recommendedName>
        <fullName evidence="6">P/Homo B domain-containing protein</fullName>
    </recommendedName>
</protein>
<dbReference type="Proteomes" id="UP001476798">
    <property type="component" value="Unassembled WGS sequence"/>
</dbReference>
<keyword evidence="4" id="KW-0720">Serine protease</keyword>
<dbReference type="PROSITE" id="PS51829">
    <property type="entry name" value="P_HOMO_B"/>
    <property type="match status" value="1"/>
</dbReference>
<comment type="similarity">
    <text evidence="5">Belongs to the peptidase S8 family.</text>
</comment>
<keyword evidence="2" id="KW-0165">Cleavage on pair of basic residues</keyword>
<evidence type="ECO:0000256" key="5">
    <source>
        <dbReference type="PROSITE-ProRule" id="PRU01240"/>
    </source>
</evidence>
<comment type="caution">
    <text evidence="5">Lacks conserved residue(s) required for the propagation of feature annotation.</text>
</comment>
<comment type="caution">
    <text evidence="7">The sequence shown here is derived from an EMBL/GenBank/DDBJ whole genome shotgun (WGS) entry which is preliminary data.</text>
</comment>
<dbReference type="InterPro" id="IPR036852">
    <property type="entry name" value="Peptidase_S8/S53_dom_sf"/>
</dbReference>
<accession>A0ABV0PAP5</accession>
<dbReference type="SUPFAM" id="SSF49785">
    <property type="entry name" value="Galactose-binding domain-like"/>
    <property type="match status" value="1"/>
</dbReference>
<evidence type="ECO:0000256" key="3">
    <source>
        <dbReference type="ARBA" id="ARBA00022801"/>
    </source>
</evidence>
<dbReference type="PROSITE" id="PS00138">
    <property type="entry name" value="SUBTILASE_SER"/>
    <property type="match status" value="1"/>
</dbReference>
<dbReference type="InterPro" id="IPR008979">
    <property type="entry name" value="Galactose-bd-like_sf"/>
</dbReference>
<dbReference type="PANTHER" id="PTHR42884">
    <property type="entry name" value="PROPROTEIN CONVERTASE SUBTILISIN/KEXIN-RELATED"/>
    <property type="match status" value="1"/>
</dbReference>
<dbReference type="Pfam" id="PF00082">
    <property type="entry name" value="Peptidase_S8"/>
    <property type="match status" value="1"/>
</dbReference>
<feature type="domain" description="P/Homo B" evidence="6">
    <location>
        <begin position="60"/>
        <end position="170"/>
    </location>
</feature>
<evidence type="ECO:0000313" key="7">
    <source>
        <dbReference type="EMBL" id="MEQ2180544.1"/>
    </source>
</evidence>
<dbReference type="InterPro" id="IPR023828">
    <property type="entry name" value="Peptidase_S8_Ser-AS"/>
</dbReference>
<gene>
    <name evidence="7" type="ORF">GOODEAATRI_002264</name>
</gene>
<dbReference type="Pfam" id="PF01483">
    <property type="entry name" value="P_proprotein"/>
    <property type="match status" value="1"/>
</dbReference>
<evidence type="ECO:0000256" key="1">
    <source>
        <dbReference type="ARBA" id="ARBA00022670"/>
    </source>
</evidence>
<keyword evidence="8" id="KW-1185">Reference proteome</keyword>
<evidence type="ECO:0000259" key="6">
    <source>
        <dbReference type="PROSITE" id="PS51829"/>
    </source>
</evidence>
<dbReference type="InterPro" id="IPR002884">
    <property type="entry name" value="P_dom"/>
</dbReference>
<feature type="non-terminal residue" evidence="7">
    <location>
        <position position="1"/>
    </location>
</feature>
<organism evidence="7 8">
    <name type="scientific">Goodea atripinnis</name>
    <dbReference type="NCBI Taxonomy" id="208336"/>
    <lineage>
        <taxon>Eukaryota</taxon>
        <taxon>Metazoa</taxon>
        <taxon>Chordata</taxon>
        <taxon>Craniata</taxon>
        <taxon>Vertebrata</taxon>
        <taxon>Euteleostomi</taxon>
        <taxon>Actinopterygii</taxon>
        <taxon>Neopterygii</taxon>
        <taxon>Teleostei</taxon>
        <taxon>Neoteleostei</taxon>
        <taxon>Acanthomorphata</taxon>
        <taxon>Ovalentaria</taxon>
        <taxon>Atherinomorphae</taxon>
        <taxon>Cyprinodontiformes</taxon>
        <taxon>Goodeidae</taxon>
        <taxon>Goodea</taxon>
    </lineage>
</organism>
<dbReference type="InterPro" id="IPR000209">
    <property type="entry name" value="Peptidase_S8/S53_dom"/>
</dbReference>
<evidence type="ECO:0000313" key="8">
    <source>
        <dbReference type="Proteomes" id="UP001476798"/>
    </source>
</evidence>